<dbReference type="RefSeq" id="WP_196294533.1">
    <property type="nucleotide sequence ID" value="NZ_JADQDM010000011.1"/>
</dbReference>
<dbReference type="SUPFAM" id="SSF52129">
    <property type="entry name" value="Caspase-like"/>
    <property type="match status" value="1"/>
</dbReference>
<organism evidence="2 3">
    <name type="scientific">Hymenobacter ruricola</name>
    <dbReference type="NCBI Taxonomy" id="2791023"/>
    <lineage>
        <taxon>Bacteria</taxon>
        <taxon>Pseudomonadati</taxon>
        <taxon>Bacteroidota</taxon>
        <taxon>Cytophagia</taxon>
        <taxon>Cytophagales</taxon>
        <taxon>Hymenobacteraceae</taxon>
        <taxon>Hymenobacter</taxon>
    </lineage>
</organism>
<dbReference type="Gene3D" id="2.60.40.10">
    <property type="entry name" value="Immunoglobulins"/>
    <property type="match status" value="1"/>
</dbReference>
<gene>
    <name evidence="2" type="ORF">I2H31_18445</name>
</gene>
<protein>
    <recommendedName>
        <fullName evidence="1">Gingipain domain-containing protein</fullName>
    </recommendedName>
</protein>
<evidence type="ECO:0000259" key="1">
    <source>
        <dbReference type="Pfam" id="PF01364"/>
    </source>
</evidence>
<name>A0ABS0I7Y9_9BACT</name>
<keyword evidence="3" id="KW-1185">Reference proteome</keyword>
<dbReference type="Gene3D" id="2.60.40.4070">
    <property type="match status" value="1"/>
</dbReference>
<dbReference type="Pfam" id="PF01364">
    <property type="entry name" value="Peptidase_C25"/>
    <property type="match status" value="1"/>
</dbReference>
<evidence type="ECO:0000313" key="2">
    <source>
        <dbReference type="EMBL" id="MBF9223089.1"/>
    </source>
</evidence>
<dbReference type="InterPro" id="IPR001769">
    <property type="entry name" value="Gingipain"/>
</dbReference>
<dbReference type="Proteomes" id="UP000618931">
    <property type="component" value="Unassembled WGS sequence"/>
</dbReference>
<dbReference type="InterPro" id="IPR013783">
    <property type="entry name" value="Ig-like_fold"/>
</dbReference>
<comment type="caution">
    <text evidence="2">The sequence shown here is derived from an EMBL/GenBank/DDBJ whole genome shotgun (WGS) entry which is preliminary data.</text>
</comment>
<accession>A0ABS0I7Y9</accession>
<dbReference type="EMBL" id="JADQDM010000011">
    <property type="protein sequence ID" value="MBF9223089.1"/>
    <property type="molecule type" value="Genomic_DNA"/>
</dbReference>
<sequence>MHKNYGQLLQRGKWWLVALVLWLGWVPARAQTPAQVGNEWIVPGQTYYKVKILKDGLYKLDYQYLIQAGITGVAPSQLQIWRRGREVAAYGGGNQAVLDPTSFIEFYAVHNDGKLDVELYKRPQDQPHQYYNYYTDTASYFITWKAGQQGRRMAQPTAAGGAVHPHRLHNQLNLRLGFYIELPTTTDVYLPWVEAAEGYFHGGGLTAPNDSVIRAVAPAGPAPKVEVQMYGASNNSTAPLAHAVEVLVGPAGSERSLGVMRWSGRVPYKQTFTLLRSDIVNGVVLVTTRKDASALPGDDFYSSYARFIVPQANRWFGNRHSVVFQNDSTLAGPATYEFDNDSIPATVAGFDVQDFYNVQRVVSTATGTRRRFVFPAANAATHTLLLADEATPARPPLPARRVTFRTINPALANFIIITHPQLMKPAGGFSNAALEYAKYRANPGRSDVPRYDTLMVTSFQLYDQFGYGDRSWLAMRHFARWMAAASPVGSQRYLLLLGKGQEPSDGGGRFFTDIRYAPRTLGEQGTDLVPTSTRAVSDNLLTADFMNNDFAAKLNTGRLTVTTPAQIILYLNKLRDYERAGDQPWRKNVLHLTGGTDTGQFTEFRNYVNAYKQHVESPLFGGRVVNTIERLIVNPVGNSLLVDADITNDLNAGLGVIQYFGHGSQTSFSLDIGTPTKNQTYNNPGKYPVMMFDGCLAGNLYTKSPTFFEDWLFTANKGAIGCMGTTGFGFPGYLNLSKDLYTKLLYNDPLWYGKPFTAVYNETVRQLQRSGGAFDPANLDDIATEQLLGTVWHGDPAISLYAPAQPDFQVSNSTLAIRPVGQDVTVTANSTTFSLLIGVSNPRRVTLDSVRIRVTRTVGTNPPLPPYTKVFAQGPQGSATYDFRLPNPSGTNVFGANTFAVEIDYPNRVAESDETNNTATISHTFLRGGVTLLSPAEFAIVGNSQPRLVAQTNDPQGSSRAYEFEADTSAAFTSPLKRASGTVTATLTPSWRPTLPAVAGRDSVVWYWRARFQAPSGDEDASWAVSSFRVVQGRSAGGWSQSHYAQFRRDQRNGVEVTPSGHWDFSTQNAPLLLRTTGGGLPGAAPNFLATSGLGIIANVLAPPTLGGCARTAQNAPNLLVAVYDEHTLKPIAGLPATAVCGQAPQEFYIFGTNPANPGDTLNTLNNSATQQAQLTSFLAAVPDGAYVAMVSMNRLRWASIAPVRTAFSTLLGSQLVNQLQNGDPFALVAQKRAAGGRVLHEVGPSTAAGSGPRYSQLISLSDTLRTPSTQGTITSVRIGPAKSWENLYHWIQREPNATSSYTLRVIGIDTLNQSRVVVATVPAGSPSRGGYSLNTISASQYPYLQLELTMQDTLGRHAPQLKEWFITYQGVPEGVVRRDLAQPSNAYDPATLVGQALGGELKIPVVFENVTPFSFGTPLRAKIELTEGSTTRPPVYVTLPRQVKGDSTVRFTAKVPMIGVFGKFTTKVTVNAAPKAQPEQYLFNNELNLSEFLVVDPNLPPTLDVAIDGRHILNGELVSARPVIHIQLNDEDKLRHITDRSFFTVTMQRPGQSGATPINLNGNDVDFSVDVSNGSIAQLTYEPGKAAPLPDGMYTLKVQGRDPSNSAAGSQEFQVKFEVVNTSQISNVYPYPNPVVSKARFVFTLTGQQLPNNMKIQIMSLTGRVVREIFMSELGPLHIGNNISEYAWDGTDTYGDRLANGTYLYRVALDDPNGDFKHRATAGDQAFKNDWGKLVLMR</sequence>
<reference evidence="2 3" key="1">
    <citation type="submission" date="2020-11" db="EMBL/GenBank/DDBJ databases">
        <authorList>
            <person name="Kim M.K."/>
        </authorList>
    </citation>
    <scope>NUCLEOTIDE SEQUENCE [LARGE SCALE GENOMIC DNA]</scope>
    <source>
        <strain evidence="2 3">BT662</strain>
    </source>
</reference>
<feature type="domain" description="Gingipain" evidence="1">
    <location>
        <begin position="414"/>
        <end position="800"/>
    </location>
</feature>
<dbReference type="Gene3D" id="3.40.50.1460">
    <property type="match status" value="1"/>
</dbReference>
<proteinExistence type="predicted"/>
<dbReference type="InterPro" id="IPR029030">
    <property type="entry name" value="Caspase-like_dom_sf"/>
</dbReference>
<evidence type="ECO:0000313" key="3">
    <source>
        <dbReference type="Proteomes" id="UP000618931"/>
    </source>
</evidence>